<dbReference type="Pfam" id="PF18856">
    <property type="entry name" value="baeRF_family12"/>
    <property type="match status" value="1"/>
</dbReference>
<gene>
    <name evidence="2" type="ORF">FE263_10410</name>
</gene>
<accession>A0A5R9JA42</accession>
<feature type="compositionally biased region" description="Basic and acidic residues" evidence="1">
    <location>
        <begin position="54"/>
        <end position="63"/>
    </location>
</feature>
<keyword evidence="3" id="KW-1185">Reference proteome</keyword>
<dbReference type="Gene3D" id="3.30.420.60">
    <property type="entry name" value="eRF1 domain 2"/>
    <property type="match status" value="1"/>
</dbReference>
<dbReference type="Proteomes" id="UP000305654">
    <property type="component" value="Unassembled WGS sequence"/>
</dbReference>
<name>A0A5R9JA42_9PROT</name>
<evidence type="ECO:0000313" key="3">
    <source>
        <dbReference type="Proteomes" id="UP000305654"/>
    </source>
</evidence>
<proteinExistence type="predicted"/>
<dbReference type="EMBL" id="VCDI01000003">
    <property type="protein sequence ID" value="TLU72471.1"/>
    <property type="molecule type" value="Genomic_DNA"/>
</dbReference>
<dbReference type="OrthoDB" id="9812459at2"/>
<protein>
    <submittedName>
        <fullName evidence="2">Host attachment protein</fullName>
    </submittedName>
</protein>
<sequence length="131" mass="13908">MSKGTTWYVVADGGKARILAGDADNLRTLQHFDASGHGDTDEDASAGTSQLKAPKSDPHDQSKSHFAKQVAARLNEAVRTGKVDEIVLAAPAHMLHDIREALDKAASAKLGKSLSKDLTNTPEHDLAAHFA</sequence>
<dbReference type="RefSeq" id="WP_138325933.1">
    <property type="nucleotide sequence ID" value="NZ_VCDI01000003.1"/>
</dbReference>
<dbReference type="InterPro" id="IPR041374">
    <property type="entry name" value="BaeRF_family12"/>
</dbReference>
<dbReference type="AlphaFoldDB" id="A0A5R9JA42"/>
<feature type="region of interest" description="Disordered" evidence="1">
    <location>
        <begin position="32"/>
        <end position="67"/>
    </location>
</feature>
<reference evidence="2 3" key="1">
    <citation type="submission" date="2019-05" db="EMBL/GenBank/DDBJ databases">
        <authorList>
            <person name="Pankratov T."/>
            <person name="Grouzdev D."/>
        </authorList>
    </citation>
    <scope>NUCLEOTIDE SEQUENCE [LARGE SCALE GENOMIC DNA]</scope>
    <source>
        <strain evidence="2 3">KEBCLARHB70R</strain>
    </source>
</reference>
<organism evidence="2 3">
    <name type="scientific">Lichenicoccus roseus</name>
    <dbReference type="NCBI Taxonomy" id="2683649"/>
    <lineage>
        <taxon>Bacteria</taxon>
        <taxon>Pseudomonadati</taxon>
        <taxon>Pseudomonadota</taxon>
        <taxon>Alphaproteobacteria</taxon>
        <taxon>Acetobacterales</taxon>
        <taxon>Acetobacteraceae</taxon>
        <taxon>Lichenicoccus</taxon>
    </lineage>
</organism>
<evidence type="ECO:0000313" key="2">
    <source>
        <dbReference type="EMBL" id="TLU72471.1"/>
    </source>
</evidence>
<comment type="caution">
    <text evidence="2">The sequence shown here is derived from an EMBL/GenBank/DDBJ whole genome shotgun (WGS) entry which is preliminary data.</text>
</comment>
<evidence type="ECO:0000256" key="1">
    <source>
        <dbReference type="SAM" id="MobiDB-lite"/>
    </source>
</evidence>
<dbReference type="InterPro" id="IPR042226">
    <property type="entry name" value="eFR1_2_sf"/>
</dbReference>